<sequence>MFYCAIESAKKTEKTAPAEFKMLSAYSIFIVLEMTPFLKAIIAGLALSISLLVSFVIKLYWRMHRSLCLQKETTSVTLRTRQHLLCWALFLEIFLPIFSFFLPSSALFVGCLLSFYNKDLSSICLLFHNSHAFFVCLIIFIFGRRHKTSPTRMISEACNNIRKEEIEAAKLIENPVESVTKEQ</sequence>
<reference evidence="2" key="1">
    <citation type="submission" date="2023-10" db="EMBL/GenBank/DDBJ databases">
        <title>Genome assembly of Pristionchus species.</title>
        <authorList>
            <person name="Yoshida K."/>
            <person name="Sommer R.J."/>
        </authorList>
    </citation>
    <scope>NUCLEOTIDE SEQUENCE</scope>
    <source>
        <strain evidence="2">RS5133</strain>
    </source>
</reference>
<name>A0AAV5VY95_9BILA</name>
<keyword evidence="1" id="KW-0812">Transmembrane</keyword>
<keyword evidence="1" id="KW-1133">Transmembrane helix</keyword>
<keyword evidence="3" id="KW-1185">Reference proteome</keyword>
<feature type="transmembrane region" description="Helical" evidence="1">
    <location>
        <begin position="40"/>
        <end position="61"/>
    </location>
</feature>
<evidence type="ECO:0000256" key="1">
    <source>
        <dbReference type="SAM" id="Phobius"/>
    </source>
</evidence>
<evidence type="ECO:0008006" key="4">
    <source>
        <dbReference type="Google" id="ProtNLM"/>
    </source>
</evidence>
<comment type="caution">
    <text evidence="2">The sequence shown here is derived from an EMBL/GenBank/DDBJ whole genome shotgun (WGS) entry which is preliminary data.</text>
</comment>
<accession>A0AAV5VY95</accession>
<dbReference type="Proteomes" id="UP001432322">
    <property type="component" value="Unassembled WGS sequence"/>
</dbReference>
<evidence type="ECO:0000313" key="3">
    <source>
        <dbReference type="Proteomes" id="UP001432322"/>
    </source>
</evidence>
<proteinExistence type="predicted"/>
<dbReference type="InterPro" id="IPR019422">
    <property type="entry name" value="7TM_GPCR_serpentine_rcpt_Srh"/>
</dbReference>
<feature type="transmembrane region" description="Helical" evidence="1">
    <location>
        <begin position="84"/>
        <end position="108"/>
    </location>
</feature>
<dbReference type="Pfam" id="PF10318">
    <property type="entry name" value="7TM_GPCR_Srh"/>
    <property type="match status" value="1"/>
</dbReference>
<gene>
    <name evidence="2" type="ORF">PFISCL1PPCAC_14969</name>
</gene>
<organism evidence="2 3">
    <name type="scientific">Pristionchus fissidentatus</name>
    <dbReference type="NCBI Taxonomy" id="1538716"/>
    <lineage>
        <taxon>Eukaryota</taxon>
        <taxon>Metazoa</taxon>
        <taxon>Ecdysozoa</taxon>
        <taxon>Nematoda</taxon>
        <taxon>Chromadorea</taxon>
        <taxon>Rhabditida</taxon>
        <taxon>Rhabditina</taxon>
        <taxon>Diplogasteromorpha</taxon>
        <taxon>Diplogasteroidea</taxon>
        <taxon>Neodiplogasteridae</taxon>
        <taxon>Pristionchus</taxon>
    </lineage>
</organism>
<feature type="non-terminal residue" evidence="2">
    <location>
        <position position="183"/>
    </location>
</feature>
<feature type="transmembrane region" description="Helical" evidence="1">
    <location>
        <begin position="120"/>
        <end position="143"/>
    </location>
</feature>
<dbReference type="AlphaFoldDB" id="A0AAV5VY95"/>
<keyword evidence="1" id="KW-0472">Membrane</keyword>
<protein>
    <recommendedName>
        <fullName evidence="4">G protein-coupled receptor</fullName>
    </recommendedName>
</protein>
<dbReference type="EMBL" id="BTSY01000004">
    <property type="protein sequence ID" value="GMT23672.1"/>
    <property type="molecule type" value="Genomic_DNA"/>
</dbReference>
<evidence type="ECO:0000313" key="2">
    <source>
        <dbReference type="EMBL" id="GMT23672.1"/>
    </source>
</evidence>